<protein>
    <submittedName>
        <fullName evidence="2">Uncharacterized protein</fullName>
    </submittedName>
</protein>
<proteinExistence type="predicted"/>
<feature type="transmembrane region" description="Helical" evidence="1">
    <location>
        <begin position="75"/>
        <end position="94"/>
    </location>
</feature>
<evidence type="ECO:0000313" key="2">
    <source>
        <dbReference type="EMBL" id="VFU40114.1"/>
    </source>
</evidence>
<keyword evidence="1" id="KW-1133">Transmembrane helix</keyword>
<dbReference type="EMBL" id="CAADRP010001541">
    <property type="protein sequence ID" value="VFU40114.1"/>
    <property type="molecule type" value="Genomic_DNA"/>
</dbReference>
<name>A0A6N2LX18_SALVM</name>
<keyword evidence="1" id="KW-0812">Transmembrane</keyword>
<gene>
    <name evidence="2" type="ORF">SVIM_LOCUS227568</name>
</gene>
<accession>A0A6N2LX18</accession>
<keyword evidence="1" id="KW-0472">Membrane</keyword>
<sequence length="113" mass="13482">MVLEKNNHNFLWVYVYDLILKLPTTLLNTTQISRDSLASSLIFSLLFSYRSLSLFLQPPIRIQSNPIRWQRRKQLLLLVPALKLLAMPLWSNIITFNMNHRNWYIDFIKIQAH</sequence>
<reference evidence="2" key="1">
    <citation type="submission" date="2019-03" db="EMBL/GenBank/DDBJ databases">
        <authorList>
            <person name="Mank J."/>
            <person name="Almeida P."/>
        </authorList>
    </citation>
    <scope>NUCLEOTIDE SEQUENCE</scope>
    <source>
        <strain evidence="2">78183</strain>
    </source>
</reference>
<organism evidence="2">
    <name type="scientific">Salix viminalis</name>
    <name type="common">Common osier</name>
    <name type="synonym">Basket willow</name>
    <dbReference type="NCBI Taxonomy" id="40686"/>
    <lineage>
        <taxon>Eukaryota</taxon>
        <taxon>Viridiplantae</taxon>
        <taxon>Streptophyta</taxon>
        <taxon>Embryophyta</taxon>
        <taxon>Tracheophyta</taxon>
        <taxon>Spermatophyta</taxon>
        <taxon>Magnoliopsida</taxon>
        <taxon>eudicotyledons</taxon>
        <taxon>Gunneridae</taxon>
        <taxon>Pentapetalae</taxon>
        <taxon>rosids</taxon>
        <taxon>fabids</taxon>
        <taxon>Malpighiales</taxon>
        <taxon>Salicaceae</taxon>
        <taxon>Saliceae</taxon>
        <taxon>Salix</taxon>
    </lineage>
</organism>
<dbReference type="AlphaFoldDB" id="A0A6N2LX18"/>
<evidence type="ECO:0000256" key="1">
    <source>
        <dbReference type="SAM" id="Phobius"/>
    </source>
</evidence>